<protein>
    <recommendedName>
        <fullName evidence="2">Anti-sigma factor antagonist</fullName>
    </recommendedName>
</protein>
<dbReference type="GO" id="GO:0043856">
    <property type="term" value="F:anti-sigma factor antagonist activity"/>
    <property type="evidence" value="ECO:0007669"/>
    <property type="project" value="InterPro"/>
</dbReference>
<dbReference type="NCBIfam" id="TIGR00377">
    <property type="entry name" value="ant_ant_sig"/>
    <property type="match status" value="1"/>
</dbReference>
<evidence type="ECO:0000259" key="3">
    <source>
        <dbReference type="PROSITE" id="PS50801"/>
    </source>
</evidence>
<dbReference type="SUPFAM" id="SSF52091">
    <property type="entry name" value="SpoIIaa-like"/>
    <property type="match status" value="1"/>
</dbReference>
<sequence length="110" mass="11907">MQLTVNTQENYSEIVIAGRVDATTAGELDETGAQAAAEAKNALLLNFSAVEYISSAGLRSVLKLAKLCQQKKLKLRCFGMQSAVFEVFKISGFSSILTITDHKEAALEHI</sequence>
<accession>A0A9D9DC40</accession>
<dbReference type="Pfam" id="PF01740">
    <property type="entry name" value="STAS"/>
    <property type="match status" value="1"/>
</dbReference>
<dbReference type="EMBL" id="JADINH010000169">
    <property type="protein sequence ID" value="MBO8416323.1"/>
    <property type="molecule type" value="Genomic_DNA"/>
</dbReference>
<organism evidence="4 5">
    <name type="scientific">Candidatus Avisuccinivibrio stercorigallinarum</name>
    <dbReference type="NCBI Taxonomy" id="2840704"/>
    <lineage>
        <taxon>Bacteria</taxon>
        <taxon>Pseudomonadati</taxon>
        <taxon>Pseudomonadota</taxon>
        <taxon>Gammaproteobacteria</taxon>
        <taxon>Aeromonadales</taxon>
        <taxon>Succinivibrionaceae</taxon>
        <taxon>Succinivibrionaceae incertae sedis</taxon>
        <taxon>Candidatus Avisuccinivibrio</taxon>
    </lineage>
</organism>
<dbReference type="Proteomes" id="UP000823631">
    <property type="component" value="Unassembled WGS sequence"/>
</dbReference>
<evidence type="ECO:0000313" key="4">
    <source>
        <dbReference type="EMBL" id="MBO8416323.1"/>
    </source>
</evidence>
<dbReference type="Gene3D" id="3.30.750.24">
    <property type="entry name" value="STAS domain"/>
    <property type="match status" value="1"/>
</dbReference>
<evidence type="ECO:0000313" key="5">
    <source>
        <dbReference type="Proteomes" id="UP000823631"/>
    </source>
</evidence>
<dbReference type="AlphaFoldDB" id="A0A9D9DC40"/>
<reference evidence="4" key="1">
    <citation type="submission" date="2020-10" db="EMBL/GenBank/DDBJ databases">
        <authorList>
            <person name="Gilroy R."/>
        </authorList>
    </citation>
    <scope>NUCLEOTIDE SEQUENCE</scope>
    <source>
        <strain evidence="4">17213</strain>
    </source>
</reference>
<comment type="caution">
    <text evidence="4">The sequence shown here is derived from an EMBL/GenBank/DDBJ whole genome shotgun (WGS) entry which is preliminary data.</text>
</comment>
<proteinExistence type="inferred from homology"/>
<dbReference type="InterPro" id="IPR002645">
    <property type="entry name" value="STAS_dom"/>
</dbReference>
<name>A0A9D9DC40_9GAMM</name>
<evidence type="ECO:0000256" key="1">
    <source>
        <dbReference type="ARBA" id="ARBA00009013"/>
    </source>
</evidence>
<dbReference type="PROSITE" id="PS50801">
    <property type="entry name" value="STAS"/>
    <property type="match status" value="1"/>
</dbReference>
<gene>
    <name evidence="4" type="ORF">IAB19_08095</name>
</gene>
<reference evidence="4" key="2">
    <citation type="journal article" date="2021" name="PeerJ">
        <title>Extensive microbial diversity within the chicken gut microbiome revealed by metagenomics and culture.</title>
        <authorList>
            <person name="Gilroy R."/>
            <person name="Ravi A."/>
            <person name="Getino M."/>
            <person name="Pursley I."/>
            <person name="Horton D.L."/>
            <person name="Alikhan N.F."/>
            <person name="Baker D."/>
            <person name="Gharbi K."/>
            <person name="Hall N."/>
            <person name="Watson M."/>
            <person name="Adriaenssens E.M."/>
            <person name="Foster-Nyarko E."/>
            <person name="Jarju S."/>
            <person name="Secka A."/>
            <person name="Antonio M."/>
            <person name="Oren A."/>
            <person name="Chaudhuri R.R."/>
            <person name="La Ragione R."/>
            <person name="Hildebrand F."/>
            <person name="Pallen M.J."/>
        </authorList>
    </citation>
    <scope>NUCLEOTIDE SEQUENCE</scope>
    <source>
        <strain evidence="4">17213</strain>
    </source>
</reference>
<dbReference type="CDD" id="cd07043">
    <property type="entry name" value="STAS_anti-anti-sigma_factors"/>
    <property type="match status" value="1"/>
</dbReference>
<dbReference type="InterPro" id="IPR003658">
    <property type="entry name" value="Anti-sigma_ant"/>
</dbReference>
<evidence type="ECO:0000256" key="2">
    <source>
        <dbReference type="RuleBase" id="RU003749"/>
    </source>
</evidence>
<feature type="domain" description="STAS" evidence="3">
    <location>
        <begin position="1"/>
        <end position="110"/>
    </location>
</feature>
<dbReference type="PANTHER" id="PTHR33495">
    <property type="entry name" value="ANTI-SIGMA FACTOR ANTAGONIST TM_1081-RELATED-RELATED"/>
    <property type="match status" value="1"/>
</dbReference>
<dbReference type="InterPro" id="IPR036513">
    <property type="entry name" value="STAS_dom_sf"/>
</dbReference>
<comment type="similarity">
    <text evidence="1 2">Belongs to the anti-sigma-factor antagonist family.</text>
</comment>